<evidence type="ECO:0000256" key="1">
    <source>
        <dbReference type="SAM" id="MobiDB-lite"/>
    </source>
</evidence>
<accession>A0A8S9LGH5</accession>
<sequence>MSLGWTRPYRPYWPYQEDRPNSLKESYYTRVKAWSCALEIQASSLLRLSPSPRKCVVSILSPRFSKLFTSSCFKMDSGMKMKVAVVFKGDNYLVWSRMVRNAVGSKGLWGHITSGEAPKLIAQEEDKDEASRDPAQEGGTSDGKSLVAYIGTPKSRNNNDQDFIRKSDIDALIKMLKDNATPTSDHGGERSEPETTQESGASGIHDQDVELSEQQDGAEASQPEEEVEEVSLPPQESGEEPQVEQSPQPGEVNLLILKFKEQVKPKINNKAQTLMFKVKMTQGEVINMEVRKLVKKVRYQKKPWKRM</sequence>
<evidence type="ECO:0000313" key="2">
    <source>
        <dbReference type="EMBL" id="KAF2604416.1"/>
    </source>
</evidence>
<dbReference type="AlphaFoldDB" id="A0A8S9LGH5"/>
<gene>
    <name evidence="2" type="ORF">F2Q70_00025742</name>
</gene>
<dbReference type="EMBL" id="QGKY02000094">
    <property type="protein sequence ID" value="KAF2604416.1"/>
    <property type="molecule type" value="Genomic_DNA"/>
</dbReference>
<name>A0A8S9LGH5_BRACR</name>
<feature type="region of interest" description="Disordered" evidence="1">
    <location>
        <begin position="123"/>
        <end position="163"/>
    </location>
</feature>
<protein>
    <submittedName>
        <fullName evidence="2">Uncharacterized protein</fullName>
    </submittedName>
</protein>
<proteinExistence type="predicted"/>
<reference evidence="2" key="1">
    <citation type="submission" date="2019-12" db="EMBL/GenBank/DDBJ databases">
        <title>Genome sequencing and annotation of Brassica cretica.</title>
        <authorList>
            <person name="Studholme D.J."/>
            <person name="Sarris P.F."/>
        </authorList>
    </citation>
    <scope>NUCLEOTIDE SEQUENCE</scope>
    <source>
        <strain evidence="2">PFS-102/07</strain>
        <tissue evidence="2">Leaf</tissue>
    </source>
</reference>
<comment type="caution">
    <text evidence="2">The sequence shown here is derived from an EMBL/GenBank/DDBJ whole genome shotgun (WGS) entry which is preliminary data.</text>
</comment>
<feature type="region of interest" description="Disordered" evidence="1">
    <location>
        <begin position="179"/>
        <end position="250"/>
    </location>
</feature>
<organism evidence="2">
    <name type="scientific">Brassica cretica</name>
    <name type="common">Mustard</name>
    <dbReference type="NCBI Taxonomy" id="69181"/>
    <lineage>
        <taxon>Eukaryota</taxon>
        <taxon>Viridiplantae</taxon>
        <taxon>Streptophyta</taxon>
        <taxon>Embryophyta</taxon>
        <taxon>Tracheophyta</taxon>
        <taxon>Spermatophyta</taxon>
        <taxon>Magnoliopsida</taxon>
        <taxon>eudicotyledons</taxon>
        <taxon>Gunneridae</taxon>
        <taxon>Pentapetalae</taxon>
        <taxon>rosids</taxon>
        <taxon>malvids</taxon>
        <taxon>Brassicales</taxon>
        <taxon>Brassicaceae</taxon>
        <taxon>Brassiceae</taxon>
        <taxon>Brassica</taxon>
    </lineage>
</organism>